<organism evidence="1">
    <name type="scientific">Raoultella planticola</name>
    <name type="common">Klebsiella planticola</name>
    <dbReference type="NCBI Taxonomy" id="575"/>
    <lineage>
        <taxon>Bacteria</taxon>
        <taxon>Pseudomonadati</taxon>
        <taxon>Pseudomonadota</taxon>
        <taxon>Gammaproteobacteria</taxon>
        <taxon>Enterobacterales</taxon>
        <taxon>Enterobacteriaceae</taxon>
        <taxon>Klebsiella/Raoultella group</taxon>
        <taxon>Raoultella</taxon>
    </lineage>
</organism>
<proteinExistence type="predicted"/>
<evidence type="ECO:0008006" key="2">
    <source>
        <dbReference type="Google" id="ProtNLM"/>
    </source>
</evidence>
<dbReference type="InterPro" id="IPR000015">
    <property type="entry name" value="Fimb_usher"/>
</dbReference>
<dbReference type="GO" id="GO:0009297">
    <property type="term" value="P:pilus assembly"/>
    <property type="evidence" value="ECO:0007669"/>
    <property type="project" value="InterPro"/>
</dbReference>
<accession>A0A5P6A9Z9</accession>
<dbReference type="PANTHER" id="PTHR30451:SF5">
    <property type="entry name" value="SLR0019 PROTEIN"/>
    <property type="match status" value="1"/>
</dbReference>
<name>A0A5P6A9Z9_RAOPL</name>
<dbReference type="EMBL" id="CP029752">
    <property type="protein sequence ID" value="QFG76780.1"/>
    <property type="molecule type" value="Genomic_DNA"/>
</dbReference>
<dbReference type="PANTHER" id="PTHR30451">
    <property type="entry name" value="OUTER MEMBRANE USHER PROTEIN"/>
    <property type="match status" value="1"/>
</dbReference>
<protein>
    <recommendedName>
        <fullName evidence="2">Outer membrane usher protein fimD</fullName>
    </recommendedName>
</protein>
<dbReference type="GO" id="GO:0015473">
    <property type="term" value="F:fimbrial usher porin activity"/>
    <property type="evidence" value="ECO:0007669"/>
    <property type="project" value="InterPro"/>
</dbReference>
<dbReference type="Pfam" id="PF00577">
    <property type="entry name" value="Usher"/>
    <property type="match status" value="1"/>
</dbReference>
<reference evidence="1" key="1">
    <citation type="submission" date="2018-05" db="EMBL/GenBank/DDBJ databases">
        <title>Bacterial isolates from healthy term breastfed infants carrying antibiotic resistance genes.</title>
        <authorList>
            <person name="Casaburi G."/>
        </authorList>
    </citation>
    <scope>NUCLEOTIDE SEQUENCE [LARGE SCALE GENOMIC DNA]</scope>
    <source>
        <strain evidence="1">7084_4</strain>
    </source>
</reference>
<dbReference type="GO" id="GO:0009279">
    <property type="term" value="C:cell outer membrane"/>
    <property type="evidence" value="ECO:0007669"/>
    <property type="project" value="TreeGrafter"/>
</dbReference>
<gene>
    <name evidence="1" type="ORF">DMB90_13150</name>
</gene>
<evidence type="ECO:0000313" key="1">
    <source>
        <dbReference type="EMBL" id="QFG76780.1"/>
    </source>
</evidence>
<sequence>MKIIRCSPRERHGISVQSGLSLPTAYARHRETWRDNRQREGTAAGLLYARQFDVTGTSLQLLGYQYQSESFLDAGEFLARQSQSWIDGYAPDTTTWQRRRRNRMEMTVSQNMNSVGNLYMTISQESFTARG</sequence>
<dbReference type="AlphaFoldDB" id="A0A5P6A9Z9"/>